<reference evidence="1 2" key="1">
    <citation type="submission" date="2018-08" db="EMBL/GenBank/DDBJ databases">
        <title>Genomic investigation of the strawberry pathogen Phytophthora fragariae indicates pathogenicity is determined by transcriptional variation in three key races.</title>
        <authorList>
            <person name="Adams T.M."/>
            <person name="Armitage A.D."/>
            <person name="Sobczyk M.K."/>
            <person name="Bates H.J."/>
            <person name="Dunwell J.M."/>
            <person name="Nellist C.F."/>
            <person name="Harrison R.J."/>
        </authorList>
    </citation>
    <scope>NUCLEOTIDE SEQUENCE [LARGE SCALE GENOMIC DNA]</scope>
    <source>
        <strain evidence="1 2">A4</strain>
    </source>
</reference>
<dbReference type="AlphaFoldDB" id="A0A6A4CJH0"/>
<comment type="caution">
    <text evidence="1">The sequence shown here is derived from an EMBL/GenBank/DDBJ whole genome shotgun (WGS) entry which is preliminary data.</text>
</comment>
<sequence length="88" mass="9784">MDFAAKLRDVEQQISRVTGVVQLHVRLAAASRGSVEQESAVPELVESVEPARRELNAAAEELLALYRRSVDPEEEYVGTVGSRYRDGR</sequence>
<organism evidence="1 2">
    <name type="scientific">Phytophthora fragariae</name>
    <dbReference type="NCBI Taxonomy" id="53985"/>
    <lineage>
        <taxon>Eukaryota</taxon>
        <taxon>Sar</taxon>
        <taxon>Stramenopiles</taxon>
        <taxon>Oomycota</taxon>
        <taxon>Peronosporomycetes</taxon>
        <taxon>Peronosporales</taxon>
        <taxon>Peronosporaceae</taxon>
        <taxon>Phytophthora</taxon>
    </lineage>
</organism>
<proteinExistence type="predicted"/>
<evidence type="ECO:0000313" key="2">
    <source>
        <dbReference type="Proteomes" id="UP000437068"/>
    </source>
</evidence>
<name>A0A6A4CJH0_9STRA</name>
<gene>
    <name evidence="1" type="ORF">PF001_g19689</name>
</gene>
<evidence type="ECO:0000313" key="1">
    <source>
        <dbReference type="EMBL" id="KAE9290236.1"/>
    </source>
</evidence>
<protein>
    <submittedName>
        <fullName evidence="1">Uncharacterized protein</fullName>
    </submittedName>
</protein>
<dbReference type="Proteomes" id="UP000437068">
    <property type="component" value="Unassembled WGS sequence"/>
</dbReference>
<dbReference type="EMBL" id="QXGE01001624">
    <property type="protein sequence ID" value="KAE9290236.1"/>
    <property type="molecule type" value="Genomic_DNA"/>
</dbReference>
<accession>A0A6A4CJH0</accession>